<evidence type="ECO:0000313" key="1">
    <source>
        <dbReference type="EMBL" id="KAL1250979.1"/>
    </source>
</evidence>
<gene>
    <name evidence="1" type="ORF">QQF64_018775</name>
</gene>
<proteinExistence type="predicted"/>
<dbReference type="EMBL" id="JAYMGO010000022">
    <property type="protein sequence ID" value="KAL1250979.1"/>
    <property type="molecule type" value="Genomic_DNA"/>
</dbReference>
<sequence length="98" mass="10651">MSRCESFRQAALAVETLQSLDLGDSEAPSVFSTLPCSKARIVRETHRIDILARSNACLLSVSDVNAVCWEQSDSLSVRCQYKSRANGSASSAVHKMAM</sequence>
<protein>
    <submittedName>
        <fullName evidence="1">Uncharacterized protein</fullName>
    </submittedName>
</protein>
<dbReference type="Proteomes" id="UP001558613">
    <property type="component" value="Unassembled WGS sequence"/>
</dbReference>
<accession>A0ABR3LH14</accession>
<organism evidence="1 2">
    <name type="scientific">Cirrhinus molitorella</name>
    <name type="common">mud carp</name>
    <dbReference type="NCBI Taxonomy" id="172907"/>
    <lineage>
        <taxon>Eukaryota</taxon>
        <taxon>Metazoa</taxon>
        <taxon>Chordata</taxon>
        <taxon>Craniata</taxon>
        <taxon>Vertebrata</taxon>
        <taxon>Euteleostomi</taxon>
        <taxon>Actinopterygii</taxon>
        <taxon>Neopterygii</taxon>
        <taxon>Teleostei</taxon>
        <taxon>Ostariophysi</taxon>
        <taxon>Cypriniformes</taxon>
        <taxon>Cyprinidae</taxon>
        <taxon>Labeoninae</taxon>
        <taxon>Labeonini</taxon>
        <taxon>Cirrhinus</taxon>
    </lineage>
</organism>
<reference evidence="1 2" key="1">
    <citation type="submission" date="2023-09" db="EMBL/GenBank/DDBJ databases">
        <authorList>
            <person name="Wang M."/>
        </authorList>
    </citation>
    <scope>NUCLEOTIDE SEQUENCE [LARGE SCALE GENOMIC DNA]</scope>
    <source>
        <strain evidence="1">GT-2023</strain>
        <tissue evidence="1">Liver</tissue>
    </source>
</reference>
<keyword evidence="2" id="KW-1185">Reference proteome</keyword>
<name>A0ABR3LH14_9TELE</name>
<evidence type="ECO:0000313" key="2">
    <source>
        <dbReference type="Proteomes" id="UP001558613"/>
    </source>
</evidence>
<comment type="caution">
    <text evidence="1">The sequence shown here is derived from an EMBL/GenBank/DDBJ whole genome shotgun (WGS) entry which is preliminary data.</text>
</comment>